<organism evidence="1">
    <name type="scientific">marine sediment metagenome</name>
    <dbReference type="NCBI Taxonomy" id="412755"/>
    <lineage>
        <taxon>unclassified sequences</taxon>
        <taxon>metagenomes</taxon>
        <taxon>ecological metagenomes</taxon>
    </lineage>
</organism>
<reference evidence="1" key="1">
    <citation type="journal article" date="2015" name="Nature">
        <title>Complex archaea that bridge the gap between prokaryotes and eukaryotes.</title>
        <authorList>
            <person name="Spang A."/>
            <person name="Saw J.H."/>
            <person name="Jorgensen S.L."/>
            <person name="Zaremba-Niedzwiedzka K."/>
            <person name="Martijn J."/>
            <person name="Lind A.E."/>
            <person name="van Eijk R."/>
            <person name="Schleper C."/>
            <person name="Guy L."/>
            <person name="Ettema T.J."/>
        </authorList>
    </citation>
    <scope>NUCLEOTIDE SEQUENCE</scope>
</reference>
<proteinExistence type="predicted"/>
<evidence type="ECO:0000313" key="1">
    <source>
        <dbReference type="EMBL" id="KKL92142.1"/>
    </source>
</evidence>
<protein>
    <submittedName>
        <fullName evidence="1">Uncharacterized protein</fullName>
    </submittedName>
</protein>
<sequence>MIAWYIAPYKIELDDSSGRYCAMNDYTNQIIYIDKGNWSESEVLGDRAVVKVNASASTLAALDSVFERMPKDGLDDSLSAVSISDKLALKNEGLDMGYSNAEWEEEFPNNLDTYQLKDILQFYTKRRLKPRFDGNKIIIDGIEQVCRTIESVDAEVQ</sequence>
<name>A0A0F9IYN1_9ZZZZ</name>
<gene>
    <name evidence="1" type="ORF">LCGC14_1887660</name>
</gene>
<comment type="caution">
    <text evidence="1">The sequence shown here is derived from an EMBL/GenBank/DDBJ whole genome shotgun (WGS) entry which is preliminary data.</text>
</comment>
<dbReference type="EMBL" id="LAZR01019545">
    <property type="protein sequence ID" value="KKL92142.1"/>
    <property type="molecule type" value="Genomic_DNA"/>
</dbReference>
<dbReference type="AlphaFoldDB" id="A0A0F9IYN1"/>
<accession>A0A0F9IYN1</accession>